<keyword evidence="1 5" id="KW-0479">Metal-binding</keyword>
<accession>A0A9W8MB68</accession>
<evidence type="ECO:0000256" key="4">
    <source>
        <dbReference type="PROSITE-ProRule" id="PRU00339"/>
    </source>
</evidence>
<reference evidence="8" key="1">
    <citation type="submission" date="2022-06" db="EMBL/GenBank/DDBJ databases">
        <title>Genome Sequence of Candolleomyces eurysporus.</title>
        <authorList>
            <person name="Buettner E."/>
        </authorList>
    </citation>
    <scope>NUCLEOTIDE SEQUENCE</scope>
    <source>
        <strain evidence="8">VTCC 930004</strain>
    </source>
</reference>
<dbReference type="GO" id="GO:0008270">
    <property type="term" value="F:zinc ion binding"/>
    <property type="evidence" value="ECO:0007669"/>
    <property type="project" value="UniProtKB-KW"/>
</dbReference>
<feature type="compositionally biased region" description="Basic and acidic residues" evidence="6">
    <location>
        <begin position="374"/>
        <end position="400"/>
    </location>
</feature>
<gene>
    <name evidence="8" type="ORF">H1R20_g13703</name>
</gene>
<dbReference type="PROSITE" id="PS50103">
    <property type="entry name" value="ZF_C3H1"/>
    <property type="match status" value="2"/>
</dbReference>
<dbReference type="PROSITE" id="PS50005">
    <property type="entry name" value="TPR"/>
    <property type="match status" value="2"/>
</dbReference>
<dbReference type="SMART" id="SM00356">
    <property type="entry name" value="ZnF_C3H1"/>
    <property type="match status" value="2"/>
</dbReference>
<feature type="domain" description="C3H1-type" evidence="7">
    <location>
        <begin position="234"/>
        <end position="261"/>
    </location>
</feature>
<evidence type="ECO:0000256" key="3">
    <source>
        <dbReference type="ARBA" id="ARBA00022833"/>
    </source>
</evidence>
<feature type="compositionally biased region" description="Basic and acidic residues" evidence="6">
    <location>
        <begin position="411"/>
        <end position="428"/>
    </location>
</feature>
<dbReference type="Proteomes" id="UP001140091">
    <property type="component" value="Unassembled WGS sequence"/>
</dbReference>
<keyword evidence="4" id="KW-0802">TPR repeat</keyword>
<dbReference type="InterPro" id="IPR011990">
    <property type="entry name" value="TPR-like_helical_dom_sf"/>
</dbReference>
<dbReference type="OrthoDB" id="629492at2759"/>
<dbReference type="Gene3D" id="3.30.1370.210">
    <property type="match status" value="1"/>
</dbReference>
<evidence type="ECO:0000256" key="1">
    <source>
        <dbReference type="ARBA" id="ARBA00022723"/>
    </source>
</evidence>
<proteinExistence type="predicted"/>
<sequence>MASNPALENYDDVSSSDSEFDPPFLQPVNKEELLLARAQKRAEKKAEKHAKADVFKRMGDELYGNGKFEEAYIPYLEATQIWPSNLEYYIRLSMTYAKLHWYEEAAHAATRALTLDPKSIEARYLRGLARLEQRLLIAAKKDLEIAVAHDKSHTKAEEALQSVNTALEAGTKLGSHTISLDVAPAAEGTTTAKSDTADGTPAQQLPELDFSYPQYDDDALEMDTLSNTSDCNHRGNGVPCRFYNREGCAKGTLCPFSHAPDEKSVRDDLGRNVCTYFLLGTCKFGTSKCVYSHSRLYLPSKKGGWWTSKEQTEKVKRILEISEKAAKEQRKSFVAQLQLLGRRRGGGGGGGGGGKVPKSARTPRTPRVPPVDGEEGKKGGEEEEKEGKAEGKKPEEKQAAEESGSAESAEDTAKKSSDSPNNDQDKEKKKTKKPYRRGKKHTNAKSKKGADADGAKQAAGDGDGKEKAAAAAAPAETTKTTNLTTEYKLHERGQVPVSDVILKY</sequence>
<evidence type="ECO:0000256" key="2">
    <source>
        <dbReference type="ARBA" id="ARBA00022771"/>
    </source>
</evidence>
<name>A0A9W8MB68_9AGAR</name>
<evidence type="ECO:0000313" key="9">
    <source>
        <dbReference type="Proteomes" id="UP001140091"/>
    </source>
</evidence>
<dbReference type="InterPro" id="IPR019734">
    <property type="entry name" value="TPR_rpt"/>
</dbReference>
<dbReference type="InterPro" id="IPR045072">
    <property type="entry name" value="MKRN-like"/>
</dbReference>
<dbReference type="GO" id="GO:0000209">
    <property type="term" value="P:protein polyubiquitination"/>
    <property type="evidence" value="ECO:0007669"/>
    <property type="project" value="InterPro"/>
</dbReference>
<evidence type="ECO:0000256" key="5">
    <source>
        <dbReference type="PROSITE-ProRule" id="PRU00723"/>
    </source>
</evidence>
<feature type="compositionally biased region" description="Low complexity" evidence="6">
    <location>
        <begin position="469"/>
        <end position="485"/>
    </location>
</feature>
<feature type="repeat" description="TPR" evidence="4">
    <location>
        <begin position="86"/>
        <end position="119"/>
    </location>
</feature>
<evidence type="ECO:0000259" key="7">
    <source>
        <dbReference type="PROSITE" id="PS50103"/>
    </source>
</evidence>
<dbReference type="InterPro" id="IPR000571">
    <property type="entry name" value="Znf_CCCH"/>
</dbReference>
<feature type="non-terminal residue" evidence="8">
    <location>
        <position position="1"/>
    </location>
</feature>
<dbReference type="AlphaFoldDB" id="A0A9W8MB68"/>
<feature type="zinc finger region" description="C3H1-type" evidence="5">
    <location>
        <begin position="234"/>
        <end position="261"/>
    </location>
</feature>
<protein>
    <recommendedName>
        <fullName evidence="7">C3H1-type domain-containing protein</fullName>
    </recommendedName>
</protein>
<keyword evidence="3 5" id="KW-0862">Zinc</keyword>
<dbReference type="SUPFAM" id="SSF48452">
    <property type="entry name" value="TPR-like"/>
    <property type="match status" value="1"/>
</dbReference>
<feature type="compositionally biased region" description="Basic residues" evidence="6">
    <location>
        <begin position="429"/>
        <end position="447"/>
    </location>
</feature>
<dbReference type="Gene3D" id="1.25.40.10">
    <property type="entry name" value="Tetratricopeptide repeat domain"/>
    <property type="match status" value="1"/>
</dbReference>
<dbReference type="GO" id="GO:0061630">
    <property type="term" value="F:ubiquitin protein ligase activity"/>
    <property type="evidence" value="ECO:0007669"/>
    <property type="project" value="InterPro"/>
</dbReference>
<feature type="repeat" description="TPR" evidence="4">
    <location>
        <begin position="52"/>
        <end position="85"/>
    </location>
</feature>
<evidence type="ECO:0000313" key="8">
    <source>
        <dbReference type="EMBL" id="KAJ2923392.1"/>
    </source>
</evidence>
<feature type="region of interest" description="Disordered" evidence="6">
    <location>
        <begin position="189"/>
        <end position="208"/>
    </location>
</feature>
<dbReference type="PANTHER" id="PTHR11224">
    <property type="entry name" value="MAKORIN-RELATED"/>
    <property type="match status" value="1"/>
</dbReference>
<dbReference type="SMART" id="SM00028">
    <property type="entry name" value="TPR"/>
    <property type="match status" value="3"/>
</dbReference>
<organism evidence="8 9">
    <name type="scientific">Candolleomyces eurysporus</name>
    <dbReference type="NCBI Taxonomy" id="2828524"/>
    <lineage>
        <taxon>Eukaryota</taxon>
        <taxon>Fungi</taxon>
        <taxon>Dikarya</taxon>
        <taxon>Basidiomycota</taxon>
        <taxon>Agaricomycotina</taxon>
        <taxon>Agaricomycetes</taxon>
        <taxon>Agaricomycetidae</taxon>
        <taxon>Agaricales</taxon>
        <taxon>Agaricineae</taxon>
        <taxon>Psathyrellaceae</taxon>
        <taxon>Candolleomyces</taxon>
    </lineage>
</organism>
<keyword evidence="9" id="KW-1185">Reference proteome</keyword>
<dbReference type="PANTHER" id="PTHR11224:SF10">
    <property type="entry name" value="IP09428P-RELATED"/>
    <property type="match status" value="1"/>
</dbReference>
<evidence type="ECO:0000256" key="6">
    <source>
        <dbReference type="SAM" id="MobiDB-lite"/>
    </source>
</evidence>
<dbReference type="EMBL" id="JANBPK010001348">
    <property type="protein sequence ID" value="KAJ2923392.1"/>
    <property type="molecule type" value="Genomic_DNA"/>
</dbReference>
<feature type="compositionally biased region" description="Gly residues" evidence="6">
    <location>
        <begin position="346"/>
        <end position="355"/>
    </location>
</feature>
<feature type="region of interest" description="Disordered" evidence="6">
    <location>
        <begin position="1"/>
        <end position="23"/>
    </location>
</feature>
<feature type="region of interest" description="Disordered" evidence="6">
    <location>
        <begin position="341"/>
        <end position="487"/>
    </location>
</feature>
<keyword evidence="2 5" id="KW-0863">Zinc-finger</keyword>
<comment type="caution">
    <text evidence="8">The sequence shown here is derived from an EMBL/GenBank/DDBJ whole genome shotgun (WGS) entry which is preliminary data.</text>
</comment>
<feature type="zinc finger region" description="C3H1-type" evidence="5">
    <location>
        <begin position="268"/>
        <end position="296"/>
    </location>
</feature>
<feature type="domain" description="C3H1-type" evidence="7">
    <location>
        <begin position="268"/>
        <end position="296"/>
    </location>
</feature>